<dbReference type="AlphaFoldDB" id="A0A517MFF7"/>
<organism evidence="2 3">
    <name type="scientific">Roseimaritima multifibrata</name>
    <dbReference type="NCBI Taxonomy" id="1930274"/>
    <lineage>
        <taxon>Bacteria</taxon>
        <taxon>Pseudomonadati</taxon>
        <taxon>Planctomycetota</taxon>
        <taxon>Planctomycetia</taxon>
        <taxon>Pirellulales</taxon>
        <taxon>Pirellulaceae</taxon>
        <taxon>Roseimaritima</taxon>
    </lineage>
</organism>
<protein>
    <recommendedName>
        <fullName evidence="4">DUF4350 domain-containing protein</fullName>
    </recommendedName>
</protein>
<keyword evidence="1" id="KW-1133">Transmembrane helix</keyword>
<dbReference type="Proteomes" id="UP000320672">
    <property type="component" value="Chromosome"/>
</dbReference>
<evidence type="ECO:0000256" key="1">
    <source>
        <dbReference type="SAM" id="Phobius"/>
    </source>
</evidence>
<name>A0A517MFF7_9BACT</name>
<gene>
    <name evidence="2" type="ORF">FF011L_23960</name>
</gene>
<evidence type="ECO:0000313" key="3">
    <source>
        <dbReference type="Proteomes" id="UP000320672"/>
    </source>
</evidence>
<feature type="transmembrane region" description="Helical" evidence="1">
    <location>
        <begin position="471"/>
        <end position="490"/>
    </location>
</feature>
<sequence length="763" mass="85870">MKTLVLGCRHAYQLVQAKNDLHRFLAIFTLTILGWGCSPNLQAETSSLGMTNATTQHGFTFDIRIDSVPGSGYQPVTLNFRPQGKAFARQRNLTVRILPHDYAVTEIDYSFETSVALPEKANQASKDCFIPYYYAWEEVGIQLLEDGRPLKDCNWTFRLPSARNLPLPHVKIGVVIASVAAGTPASKTPPAWQICPDTRSLQTVFSGPLPEDASTGRLSHNAAMAELQRVQPGKVQFRLLDFNELYSSWLGYSQLDVVLIAAPYLQRLESHPQSYTALTDWIASGGTLWVYATEQADATLLNEVPFSNITNSVVSKSQNLEGSLNLGEDNNTNTWRYTYWGDPEKEESYSQTSNLNGAVVSLNSTSGLPLPLRQKVYNKLSQAEHPFVLKRKPGEMTPLIRTAAFGLGRVVAIDQEAPFPESYQFWQTVQRATNPERLKQDNRTGRKLDEGSQTYWNFLLGSVGQPPVKTFVILNTIFVLLIGPFFYAYLRRKERLFLLFFVAPAAATFVTIGIGLYALVADGVQTRGRVYQLTWVDPHSHYLHTQSRQTYYAVLDSRKGLKFDNQIAIYPVPSQDIHQSYRNHSQNNSNVSQRLVQEKDDTRYRGIFLPPRSQSQLLAIEPRRLPDTLTMKNDAKAFEVTNHFPFDLHHFTAKDNWGQLWRAIDPIPAGATVSLKAIADKDYSLPMLESDPLSSKSQADAPIWRYSRGQSGATALEKTWSAWLLRLPDGHFFAARTDLDPQFLGAENVDWQNRTNILMGPLP</sequence>
<feature type="transmembrane region" description="Helical" evidence="1">
    <location>
        <begin position="497"/>
        <end position="520"/>
    </location>
</feature>
<dbReference type="OrthoDB" id="269524at2"/>
<dbReference type="EMBL" id="CP036262">
    <property type="protein sequence ID" value="QDS93623.1"/>
    <property type="molecule type" value="Genomic_DNA"/>
</dbReference>
<dbReference type="RefSeq" id="WP_145351748.1">
    <property type="nucleotide sequence ID" value="NZ_CP036262.1"/>
</dbReference>
<accession>A0A517MFF7</accession>
<dbReference type="KEGG" id="rml:FF011L_23960"/>
<reference evidence="2 3" key="1">
    <citation type="submission" date="2019-02" db="EMBL/GenBank/DDBJ databases">
        <title>Deep-cultivation of Planctomycetes and their phenomic and genomic characterization uncovers novel biology.</title>
        <authorList>
            <person name="Wiegand S."/>
            <person name="Jogler M."/>
            <person name="Boedeker C."/>
            <person name="Pinto D."/>
            <person name="Vollmers J."/>
            <person name="Rivas-Marin E."/>
            <person name="Kohn T."/>
            <person name="Peeters S.H."/>
            <person name="Heuer A."/>
            <person name="Rast P."/>
            <person name="Oberbeckmann S."/>
            <person name="Bunk B."/>
            <person name="Jeske O."/>
            <person name="Meyerdierks A."/>
            <person name="Storesund J.E."/>
            <person name="Kallscheuer N."/>
            <person name="Luecker S."/>
            <person name="Lage O.M."/>
            <person name="Pohl T."/>
            <person name="Merkel B.J."/>
            <person name="Hornburger P."/>
            <person name="Mueller R.-W."/>
            <person name="Bruemmer F."/>
            <person name="Labrenz M."/>
            <person name="Spormann A.M."/>
            <person name="Op den Camp H."/>
            <person name="Overmann J."/>
            <person name="Amann R."/>
            <person name="Jetten M.S.M."/>
            <person name="Mascher T."/>
            <person name="Medema M.H."/>
            <person name="Devos D.P."/>
            <person name="Kaster A.-K."/>
            <person name="Ovreas L."/>
            <person name="Rohde M."/>
            <person name="Galperin M.Y."/>
            <person name="Jogler C."/>
        </authorList>
    </citation>
    <scope>NUCLEOTIDE SEQUENCE [LARGE SCALE GENOMIC DNA]</scope>
    <source>
        <strain evidence="2 3">FF011L</strain>
    </source>
</reference>
<proteinExistence type="predicted"/>
<evidence type="ECO:0000313" key="2">
    <source>
        <dbReference type="EMBL" id="QDS93623.1"/>
    </source>
</evidence>
<keyword evidence="3" id="KW-1185">Reference proteome</keyword>
<keyword evidence="1" id="KW-0472">Membrane</keyword>
<evidence type="ECO:0008006" key="4">
    <source>
        <dbReference type="Google" id="ProtNLM"/>
    </source>
</evidence>
<keyword evidence="1" id="KW-0812">Transmembrane</keyword>